<dbReference type="GO" id="GO:0004142">
    <property type="term" value="F:diacylglycerol cholinephosphotransferase activity"/>
    <property type="evidence" value="ECO:0007669"/>
    <property type="project" value="UniProtKB-EC"/>
</dbReference>
<organism evidence="13 14">
    <name type="scientific">Geranomyces variabilis</name>
    <dbReference type="NCBI Taxonomy" id="109894"/>
    <lineage>
        <taxon>Eukaryota</taxon>
        <taxon>Fungi</taxon>
        <taxon>Fungi incertae sedis</taxon>
        <taxon>Chytridiomycota</taxon>
        <taxon>Chytridiomycota incertae sedis</taxon>
        <taxon>Chytridiomycetes</taxon>
        <taxon>Spizellomycetales</taxon>
        <taxon>Powellomycetaceae</taxon>
        <taxon>Geranomyces</taxon>
    </lineage>
</organism>
<dbReference type="InterPro" id="IPR014472">
    <property type="entry name" value="CHOPT"/>
</dbReference>
<dbReference type="AlphaFoldDB" id="A0AAD5TDK5"/>
<comment type="caution">
    <text evidence="13">The sequence shown here is derived from an EMBL/GenBank/DDBJ whole genome shotgun (WGS) entry which is preliminary data.</text>
</comment>
<keyword evidence="4 11" id="KW-0808">Transferase</keyword>
<dbReference type="GO" id="GO:0012505">
    <property type="term" value="C:endomembrane system"/>
    <property type="evidence" value="ECO:0007669"/>
    <property type="project" value="UniProtKB-SubCell"/>
</dbReference>
<name>A0AAD5TDK5_9FUNG</name>
<feature type="transmembrane region" description="Helical" evidence="12">
    <location>
        <begin position="43"/>
        <end position="66"/>
    </location>
</feature>
<feature type="transmembrane region" description="Helical" evidence="12">
    <location>
        <begin position="168"/>
        <end position="192"/>
    </location>
</feature>
<dbReference type="Pfam" id="PF01066">
    <property type="entry name" value="CDP-OH_P_transf"/>
    <property type="match status" value="1"/>
</dbReference>
<comment type="catalytic activity">
    <reaction evidence="10">
        <text>CDP-N,N-dimethylethanolamine + a 1,2-diacyl-sn-glycerol = a 1,2-diacyl-sn-glycero-3-phospho-N,N-dimethylethanolamine + CMP + H(+)</text>
        <dbReference type="Rhea" id="RHEA:33775"/>
        <dbReference type="ChEBI" id="CHEBI:15378"/>
        <dbReference type="ChEBI" id="CHEBI:17815"/>
        <dbReference type="ChEBI" id="CHEBI:60377"/>
        <dbReference type="ChEBI" id="CHEBI:64572"/>
        <dbReference type="ChEBI" id="CHEBI:65117"/>
    </reaction>
    <physiologicalReaction direction="left-to-right" evidence="10">
        <dbReference type="Rhea" id="RHEA:33776"/>
    </physiologicalReaction>
</comment>
<dbReference type="InterPro" id="IPR048254">
    <property type="entry name" value="CDP_ALCOHOL_P_TRANSF_CS"/>
</dbReference>
<dbReference type="Proteomes" id="UP001212152">
    <property type="component" value="Unassembled WGS sequence"/>
</dbReference>
<dbReference type="FunFam" id="1.20.120.1760:FF:000012">
    <property type="entry name" value="sn-1,2-diacylglycerol cholinephosphotransferase"/>
    <property type="match status" value="1"/>
</dbReference>
<feature type="transmembrane region" description="Helical" evidence="12">
    <location>
        <begin position="282"/>
        <end position="303"/>
    </location>
</feature>
<evidence type="ECO:0000256" key="10">
    <source>
        <dbReference type="ARBA" id="ARBA00051857"/>
    </source>
</evidence>
<evidence type="ECO:0000256" key="4">
    <source>
        <dbReference type="ARBA" id="ARBA00022679"/>
    </source>
</evidence>
<sequence>MSYFTTQDIANLKKYKYSGVDKSVLSRFVLAPWWNNLVKIFPLWFAPNLITLSGLALIGINIMTLLYYSPDLKEPCPNWVYISFSIGLFMYQSLDAIDGKQARRTGTSGPLGELFDHGCDALNTTLAGLLTASALNLHQSWWLVISILSALTNFYLSTWEEYHTGTLYLGYCSGPVEGIILVVIIFAVTGVYGPPLWDTPVTKIVPHMPSFLPAVVQNAKLNEVFLAMGAGILIFNIVGSVGNVHAACIKNKKSYASALVGLLPFIGFGSAVVGWLTLSPSILTTHLVPFALLVGCLFGHQVGQMIVAHVTHRPFPLFDVPSIVVLTLGSLSALVFRNWHETDGEKSGPVLGLTFPRSVAKSAQALLQQAFGHVEHVDDATFVEGAVVHLLLAAAVFMYLRFALAVINSYCEAFDCYCLRIKKKSDPKKRS</sequence>
<evidence type="ECO:0000256" key="5">
    <source>
        <dbReference type="ARBA" id="ARBA00022692"/>
    </source>
</evidence>
<feature type="transmembrane region" description="Helical" evidence="12">
    <location>
        <begin position="315"/>
        <end position="336"/>
    </location>
</feature>
<dbReference type="EMBL" id="JADGJQ010000109">
    <property type="protein sequence ID" value="KAJ3169344.1"/>
    <property type="molecule type" value="Genomic_DNA"/>
</dbReference>
<dbReference type="PROSITE" id="PS00379">
    <property type="entry name" value="CDP_ALCOHOL_P_TRANSF"/>
    <property type="match status" value="1"/>
</dbReference>
<keyword evidence="7 12" id="KW-0472">Membrane</keyword>
<dbReference type="EC" id="2.7.8.2" evidence="9"/>
<feature type="transmembrane region" description="Helical" evidence="12">
    <location>
        <begin position="256"/>
        <end position="276"/>
    </location>
</feature>
<feature type="transmembrane region" description="Helical" evidence="12">
    <location>
        <begin position="224"/>
        <end position="244"/>
    </location>
</feature>
<dbReference type="InterPro" id="IPR043130">
    <property type="entry name" value="CDP-OH_PTrfase_TM_dom"/>
</dbReference>
<evidence type="ECO:0000256" key="9">
    <source>
        <dbReference type="ARBA" id="ARBA00038987"/>
    </source>
</evidence>
<comment type="pathway">
    <text evidence="8">Phospholipid metabolism; phosphatidylcholine biosynthesis; phosphatidylcholine from phosphocholine: step 2/2.</text>
</comment>
<evidence type="ECO:0000256" key="7">
    <source>
        <dbReference type="ARBA" id="ARBA00023136"/>
    </source>
</evidence>
<comment type="subcellular location">
    <subcellularLocation>
        <location evidence="2">Endomembrane system</location>
        <topology evidence="2">Multi-pass membrane protein</topology>
    </subcellularLocation>
</comment>
<dbReference type="GO" id="GO:0016020">
    <property type="term" value="C:membrane"/>
    <property type="evidence" value="ECO:0007669"/>
    <property type="project" value="InterPro"/>
</dbReference>
<reference evidence="13" key="1">
    <citation type="submission" date="2020-05" db="EMBL/GenBank/DDBJ databases">
        <title>Phylogenomic resolution of chytrid fungi.</title>
        <authorList>
            <person name="Stajich J.E."/>
            <person name="Amses K."/>
            <person name="Simmons R."/>
            <person name="Seto K."/>
            <person name="Myers J."/>
            <person name="Bonds A."/>
            <person name="Quandt C.A."/>
            <person name="Barry K."/>
            <person name="Liu P."/>
            <person name="Grigoriev I."/>
            <person name="Longcore J.E."/>
            <person name="James T.Y."/>
        </authorList>
    </citation>
    <scope>NUCLEOTIDE SEQUENCE</scope>
    <source>
        <strain evidence="13">JEL0379</strain>
    </source>
</reference>
<dbReference type="PIRSF" id="PIRSF015665">
    <property type="entry name" value="CHOPT"/>
    <property type="match status" value="1"/>
</dbReference>
<feature type="transmembrane region" description="Helical" evidence="12">
    <location>
        <begin position="139"/>
        <end position="156"/>
    </location>
</feature>
<evidence type="ECO:0000256" key="1">
    <source>
        <dbReference type="ARBA" id="ARBA00001946"/>
    </source>
</evidence>
<evidence type="ECO:0000256" key="6">
    <source>
        <dbReference type="ARBA" id="ARBA00022989"/>
    </source>
</evidence>
<accession>A0AAD5TDK5</accession>
<evidence type="ECO:0000256" key="2">
    <source>
        <dbReference type="ARBA" id="ARBA00004127"/>
    </source>
</evidence>
<keyword evidence="6 12" id="KW-1133">Transmembrane helix</keyword>
<dbReference type="Gene3D" id="1.20.120.1760">
    <property type="match status" value="1"/>
</dbReference>
<evidence type="ECO:0000313" key="14">
    <source>
        <dbReference type="Proteomes" id="UP001212152"/>
    </source>
</evidence>
<comment type="similarity">
    <text evidence="3 11">Belongs to the CDP-alcohol phosphatidyltransferase class-I family.</text>
</comment>
<evidence type="ECO:0000256" key="12">
    <source>
        <dbReference type="SAM" id="Phobius"/>
    </source>
</evidence>
<evidence type="ECO:0000256" key="3">
    <source>
        <dbReference type="ARBA" id="ARBA00010441"/>
    </source>
</evidence>
<evidence type="ECO:0000313" key="13">
    <source>
        <dbReference type="EMBL" id="KAJ3169344.1"/>
    </source>
</evidence>
<dbReference type="PANTHER" id="PTHR10414">
    <property type="entry name" value="ETHANOLAMINEPHOSPHOTRANSFERASE"/>
    <property type="match status" value="1"/>
</dbReference>
<comment type="cofactor">
    <cofactor evidence="1">
        <name>Mg(2+)</name>
        <dbReference type="ChEBI" id="CHEBI:18420"/>
    </cofactor>
</comment>
<keyword evidence="5 12" id="KW-0812">Transmembrane</keyword>
<keyword evidence="14" id="KW-1185">Reference proteome</keyword>
<feature type="transmembrane region" description="Helical" evidence="12">
    <location>
        <begin position="380"/>
        <end position="400"/>
    </location>
</feature>
<protein>
    <recommendedName>
        <fullName evidence="9">diacylglycerol cholinephosphotransferase</fullName>
        <ecNumber evidence="9">2.7.8.2</ecNumber>
    </recommendedName>
</protein>
<dbReference type="PANTHER" id="PTHR10414:SF37">
    <property type="entry name" value="BB IN A BOXCAR, ISOFORM C"/>
    <property type="match status" value="1"/>
</dbReference>
<evidence type="ECO:0000256" key="8">
    <source>
        <dbReference type="ARBA" id="ARBA00037890"/>
    </source>
</evidence>
<proteinExistence type="inferred from homology"/>
<evidence type="ECO:0000256" key="11">
    <source>
        <dbReference type="RuleBase" id="RU003750"/>
    </source>
</evidence>
<gene>
    <name evidence="13" type="ORF">HDU87_000664</name>
</gene>
<dbReference type="InterPro" id="IPR000462">
    <property type="entry name" value="CDP-OH_P_trans"/>
</dbReference>